<name>A0A381RIX1_9ZZZZ</name>
<sequence>MTLTQLKYLIAVVDNRLNISLAAENLNTSQPGISKQLKLLEEELLATIFVRKGKKLADITPFGDEVIFYARKILQDVSNIGLLGQQLSSVDEGVLTIATTHSQARYVLPDVIKTFKLEYPKVKLELKLGSANQIQEMVQTSEVDIAIATDLLELQRELVLLPAYNWYHAIIAPLDHPIKKDFKRLTINRLAKEPLVTYAFSVEPDTSFSETFENVGLKPNIVFSARDADIIKTYVNMGMGVGVIAGMAYHCEDHEVFAITSGENIFPQCTTWFGFRRGMLLRNYLVNFINLFAPALSPKLILKAAEASSQSELNKLLKDIDLPSKGGCDEININ</sequence>
<dbReference type="GO" id="GO:0000976">
    <property type="term" value="F:transcription cis-regulatory region binding"/>
    <property type="evidence" value="ECO:0007669"/>
    <property type="project" value="TreeGrafter"/>
</dbReference>
<keyword evidence="4" id="KW-0804">Transcription</keyword>
<evidence type="ECO:0000256" key="1">
    <source>
        <dbReference type="ARBA" id="ARBA00009437"/>
    </source>
</evidence>
<dbReference type="InterPro" id="IPR036390">
    <property type="entry name" value="WH_DNA-bd_sf"/>
</dbReference>
<dbReference type="Gene3D" id="1.10.10.10">
    <property type="entry name" value="Winged helix-like DNA-binding domain superfamily/Winged helix DNA-binding domain"/>
    <property type="match status" value="1"/>
</dbReference>
<dbReference type="PANTHER" id="PTHR30126">
    <property type="entry name" value="HTH-TYPE TRANSCRIPTIONAL REGULATOR"/>
    <property type="match status" value="1"/>
</dbReference>
<keyword evidence="2" id="KW-0805">Transcription regulation</keyword>
<dbReference type="GO" id="GO:0003700">
    <property type="term" value="F:DNA-binding transcription factor activity"/>
    <property type="evidence" value="ECO:0007669"/>
    <property type="project" value="InterPro"/>
</dbReference>
<feature type="domain" description="HTH lysR-type" evidence="5">
    <location>
        <begin position="1"/>
        <end position="58"/>
    </location>
</feature>
<keyword evidence="3" id="KW-0238">DNA-binding</keyword>
<gene>
    <name evidence="6" type="ORF">METZ01_LOCUS44610</name>
</gene>
<dbReference type="EMBL" id="UINC01002002">
    <property type="protein sequence ID" value="SUZ91756.1"/>
    <property type="molecule type" value="Genomic_DNA"/>
</dbReference>
<dbReference type="SUPFAM" id="SSF53850">
    <property type="entry name" value="Periplasmic binding protein-like II"/>
    <property type="match status" value="1"/>
</dbReference>
<dbReference type="SUPFAM" id="SSF46785">
    <property type="entry name" value="Winged helix' DNA-binding domain"/>
    <property type="match status" value="1"/>
</dbReference>
<dbReference type="InterPro" id="IPR000847">
    <property type="entry name" value="LysR_HTH_N"/>
</dbReference>
<dbReference type="Pfam" id="PF00126">
    <property type="entry name" value="HTH_1"/>
    <property type="match status" value="1"/>
</dbReference>
<dbReference type="InterPro" id="IPR036388">
    <property type="entry name" value="WH-like_DNA-bd_sf"/>
</dbReference>
<dbReference type="AlphaFoldDB" id="A0A381RIX1"/>
<dbReference type="InterPro" id="IPR005119">
    <property type="entry name" value="LysR_subst-bd"/>
</dbReference>
<dbReference type="PROSITE" id="PS50931">
    <property type="entry name" value="HTH_LYSR"/>
    <property type="match status" value="1"/>
</dbReference>
<dbReference type="PANTHER" id="PTHR30126:SF6">
    <property type="entry name" value="HTH-TYPE TRANSCRIPTIONAL REGULATOR CYSB-RELATED"/>
    <property type="match status" value="1"/>
</dbReference>
<evidence type="ECO:0000259" key="5">
    <source>
        <dbReference type="PROSITE" id="PS50931"/>
    </source>
</evidence>
<evidence type="ECO:0000256" key="4">
    <source>
        <dbReference type="ARBA" id="ARBA00023163"/>
    </source>
</evidence>
<evidence type="ECO:0000313" key="6">
    <source>
        <dbReference type="EMBL" id="SUZ91756.1"/>
    </source>
</evidence>
<accession>A0A381RIX1</accession>
<comment type="similarity">
    <text evidence="1">Belongs to the LysR transcriptional regulatory family.</text>
</comment>
<reference evidence="6" key="1">
    <citation type="submission" date="2018-05" db="EMBL/GenBank/DDBJ databases">
        <authorList>
            <person name="Lanie J.A."/>
            <person name="Ng W.-L."/>
            <person name="Kazmierczak K.M."/>
            <person name="Andrzejewski T.M."/>
            <person name="Davidsen T.M."/>
            <person name="Wayne K.J."/>
            <person name="Tettelin H."/>
            <person name="Glass J.I."/>
            <person name="Rusch D."/>
            <person name="Podicherti R."/>
            <person name="Tsui H.-C.T."/>
            <person name="Winkler M.E."/>
        </authorList>
    </citation>
    <scope>NUCLEOTIDE SEQUENCE</scope>
</reference>
<evidence type="ECO:0000256" key="2">
    <source>
        <dbReference type="ARBA" id="ARBA00023015"/>
    </source>
</evidence>
<dbReference type="Gene3D" id="3.40.190.10">
    <property type="entry name" value="Periplasmic binding protein-like II"/>
    <property type="match status" value="2"/>
</dbReference>
<organism evidence="6">
    <name type="scientific">marine metagenome</name>
    <dbReference type="NCBI Taxonomy" id="408172"/>
    <lineage>
        <taxon>unclassified sequences</taxon>
        <taxon>metagenomes</taxon>
        <taxon>ecological metagenomes</taxon>
    </lineage>
</organism>
<dbReference type="Pfam" id="PF03466">
    <property type="entry name" value="LysR_substrate"/>
    <property type="match status" value="1"/>
</dbReference>
<evidence type="ECO:0000256" key="3">
    <source>
        <dbReference type="ARBA" id="ARBA00023125"/>
    </source>
</evidence>
<proteinExistence type="inferred from homology"/>
<dbReference type="GO" id="GO:0019344">
    <property type="term" value="P:cysteine biosynthetic process"/>
    <property type="evidence" value="ECO:0007669"/>
    <property type="project" value="TreeGrafter"/>
</dbReference>
<dbReference type="PRINTS" id="PR00039">
    <property type="entry name" value="HTHLYSR"/>
</dbReference>
<protein>
    <recommendedName>
        <fullName evidence="5">HTH lysR-type domain-containing protein</fullName>
    </recommendedName>
</protein>